<dbReference type="PANTHER" id="PTHR45631:SF202">
    <property type="entry name" value="SENESCENCE-INDUCED RECEPTOR-LIKE SERINE_THREONINE-PROTEIN KINASE"/>
    <property type="match status" value="1"/>
</dbReference>
<accession>A0A3S3NEQ7</accession>
<dbReference type="InterPro" id="IPR032675">
    <property type="entry name" value="LRR_dom_sf"/>
</dbReference>
<keyword evidence="5" id="KW-0677">Repeat</keyword>
<comment type="caution">
    <text evidence="9">The sequence shown here is derived from an EMBL/GenBank/DDBJ whole genome shotgun (WGS) entry which is preliminary data.</text>
</comment>
<keyword evidence="2" id="KW-0433">Leucine-rich repeat</keyword>
<organism evidence="9 10">
    <name type="scientific">Cinnamomum micranthum f. kanehirae</name>
    <dbReference type="NCBI Taxonomy" id="337451"/>
    <lineage>
        <taxon>Eukaryota</taxon>
        <taxon>Viridiplantae</taxon>
        <taxon>Streptophyta</taxon>
        <taxon>Embryophyta</taxon>
        <taxon>Tracheophyta</taxon>
        <taxon>Spermatophyta</taxon>
        <taxon>Magnoliopsida</taxon>
        <taxon>Magnoliidae</taxon>
        <taxon>Laurales</taxon>
        <taxon>Lauraceae</taxon>
        <taxon>Cinnamomum</taxon>
    </lineage>
</organism>
<dbReference type="Pfam" id="PF12819">
    <property type="entry name" value="Malectin_like"/>
    <property type="match status" value="2"/>
</dbReference>
<keyword evidence="6" id="KW-1133">Transmembrane helix</keyword>
<keyword evidence="9" id="KW-0418">Kinase</keyword>
<gene>
    <name evidence="9" type="ORF">CKAN_00672000</name>
</gene>
<dbReference type="Gene3D" id="3.80.10.10">
    <property type="entry name" value="Ribonuclease Inhibitor"/>
    <property type="match status" value="1"/>
</dbReference>
<evidence type="ECO:0000259" key="8">
    <source>
        <dbReference type="Pfam" id="PF12819"/>
    </source>
</evidence>
<dbReference type="GO" id="GO:0016020">
    <property type="term" value="C:membrane"/>
    <property type="evidence" value="ECO:0007669"/>
    <property type="project" value="UniProtKB-SubCell"/>
</dbReference>
<evidence type="ECO:0000256" key="2">
    <source>
        <dbReference type="ARBA" id="ARBA00022614"/>
    </source>
</evidence>
<evidence type="ECO:0000313" key="9">
    <source>
        <dbReference type="EMBL" id="RWR78197.1"/>
    </source>
</evidence>
<dbReference type="AlphaFoldDB" id="A0A3S3NEQ7"/>
<keyword evidence="10" id="KW-1185">Reference proteome</keyword>
<dbReference type="Proteomes" id="UP000283530">
    <property type="component" value="Unassembled WGS sequence"/>
</dbReference>
<dbReference type="PANTHER" id="PTHR45631">
    <property type="entry name" value="OS07G0107800 PROTEIN-RELATED"/>
    <property type="match status" value="1"/>
</dbReference>
<dbReference type="SUPFAM" id="SSF56112">
    <property type="entry name" value="Protein kinase-like (PK-like)"/>
    <property type="match status" value="2"/>
</dbReference>
<evidence type="ECO:0000313" key="10">
    <source>
        <dbReference type="Proteomes" id="UP000283530"/>
    </source>
</evidence>
<dbReference type="FunFam" id="3.80.10.10:FF:000129">
    <property type="entry name" value="Leucine-rich repeat receptor-like kinase"/>
    <property type="match status" value="1"/>
</dbReference>
<reference evidence="9 10" key="1">
    <citation type="journal article" date="2019" name="Nat. Plants">
        <title>Stout camphor tree genome fills gaps in understanding of flowering plant genome evolution.</title>
        <authorList>
            <person name="Chaw S.M."/>
            <person name="Liu Y.C."/>
            <person name="Wu Y.W."/>
            <person name="Wang H.Y."/>
            <person name="Lin C.I."/>
            <person name="Wu C.S."/>
            <person name="Ke H.M."/>
            <person name="Chang L.Y."/>
            <person name="Hsu C.Y."/>
            <person name="Yang H.T."/>
            <person name="Sudianto E."/>
            <person name="Hsu M.H."/>
            <person name="Wu K.P."/>
            <person name="Wang L.N."/>
            <person name="Leebens-Mack J.H."/>
            <person name="Tsai I.J."/>
        </authorList>
    </citation>
    <scope>NUCLEOTIDE SEQUENCE [LARGE SCALE GENOMIC DNA]</scope>
    <source>
        <strain evidence="10">cv. Chaw 1501</strain>
        <tissue evidence="9">Young leaves</tissue>
    </source>
</reference>
<evidence type="ECO:0000256" key="5">
    <source>
        <dbReference type="ARBA" id="ARBA00022737"/>
    </source>
</evidence>
<feature type="domain" description="Malectin-like" evidence="8">
    <location>
        <begin position="571"/>
        <end position="721"/>
    </location>
</feature>
<keyword evidence="9" id="KW-0675">Receptor</keyword>
<dbReference type="STRING" id="337451.A0A3S3NEQ7"/>
<protein>
    <submittedName>
        <fullName evidence="9">Putative LRR receptor-like serine/threonine-protein kinase</fullName>
    </submittedName>
</protein>
<name>A0A3S3NEQ7_9MAGN</name>
<dbReference type="EMBL" id="QPKB01000002">
    <property type="protein sequence ID" value="RWR78197.1"/>
    <property type="molecule type" value="Genomic_DNA"/>
</dbReference>
<evidence type="ECO:0000256" key="4">
    <source>
        <dbReference type="ARBA" id="ARBA00022729"/>
    </source>
</evidence>
<dbReference type="Gene3D" id="1.10.510.10">
    <property type="entry name" value="Transferase(Phosphotransferase) domain 1"/>
    <property type="match status" value="2"/>
</dbReference>
<evidence type="ECO:0000256" key="1">
    <source>
        <dbReference type="ARBA" id="ARBA00004167"/>
    </source>
</evidence>
<dbReference type="GO" id="GO:0016301">
    <property type="term" value="F:kinase activity"/>
    <property type="evidence" value="ECO:0007669"/>
    <property type="project" value="UniProtKB-KW"/>
</dbReference>
<keyword evidence="9" id="KW-0808">Transferase</keyword>
<sequence>MRATIWIPPITKSFYARAGFISIDCGIAEYSTYNDNDTTIIYQSDAKFIDTGIDKVLPQPAPVQFLNNVRSFPNGSRNCYNLSEITKGNKYLIRAYFLYGNYDGKYSVPEFDLYFGVNRWTTISFLYPYEAFYEEIITVATMNFISICLVDIGSGTPFISALELRPLKSSMYSPANERQSLRSRTGVRLDVGRSINSFNLRYPEDPFDLIWLSEQDEKWRSFNTLHKVLNPDEAFQPPSTVMMTAIRPVNDSNELYYSWTAENSSMQFHVYMYFAELERLEPNMKREFTVCCGNDSCFDGPISPEYLVTHTLLTNQPLSGQHNYSCSFKKTPSSTLPPILNAIETLAILQHNSTPTRDQDVEAILDVKAAYQVKRNWMGDPCVPKNYSWQGLTCDYTLSHAPEILSLNLSSAELNGEIAASLANLNSIHSLDLSWNNLIGPVPNFLGDLPFLSSLNLSGNKLSGLVPSNLLEKSKKGSLKLSDLIDLVDNLMEIQMEETRYIHSNNLTQKSDVYGFGVVLLELITGQPAIIRSSTNYEKKNLVDWARPTIATRDIQAVLDPRLEGDCFLSIDCGIAEDLNYTDDKSKIFYTSDTKFIDTGTNKNISEYYLSDEQLPRQYRNLRIFLDGTRNSYTLSPVSKSTRYLPRASFMYGNYDGLNQPPQFDACLGVNRWEIDLPSNSSLYVWNEIIMVASLDYMSVCPVNAGKGTPFISALNLFEICSNYRAVKLYFGSNNLTYRSNVYSFGVVLLELITGQPAIIRSIDYEKRTLVDWACPIIAGGDVQSVADPSLEGDYDINSFWKVAEIVLACTSPRFIERPTMTEVVAELRDCLGTVTAAERTRSWKIDQVEKTSSISFQPSPR</sequence>
<keyword evidence="7" id="KW-0472">Membrane</keyword>
<dbReference type="InterPro" id="IPR011009">
    <property type="entry name" value="Kinase-like_dom_sf"/>
</dbReference>
<keyword evidence="4" id="KW-0732">Signal</keyword>
<evidence type="ECO:0000256" key="7">
    <source>
        <dbReference type="ARBA" id="ARBA00023136"/>
    </source>
</evidence>
<dbReference type="SUPFAM" id="SSF52058">
    <property type="entry name" value="L domain-like"/>
    <property type="match status" value="1"/>
</dbReference>
<evidence type="ECO:0000256" key="6">
    <source>
        <dbReference type="ARBA" id="ARBA00022989"/>
    </source>
</evidence>
<proteinExistence type="predicted"/>
<dbReference type="OrthoDB" id="2017114at2759"/>
<keyword evidence="3" id="KW-0812">Transmembrane</keyword>
<comment type="subcellular location">
    <subcellularLocation>
        <location evidence="1">Membrane</location>
        <topology evidence="1">Single-pass membrane protein</topology>
    </subcellularLocation>
</comment>
<dbReference type="InterPro" id="IPR024788">
    <property type="entry name" value="Malectin-like_Carb-bd_dom"/>
</dbReference>
<evidence type="ECO:0000256" key="3">
    <source>
        <dbReference type="ARBA" id="ARBA00022692"/>
    </source>
</evidence>
<feature type="domain" description="Malectin-like" evidence="8">
    <location>
        <begin position="23"/>
        <end position="345"/>
    </location>
</feature>